<dbReference type="EMBL" id="JBBNOP010000002">
    <property type="protein sequence ID" value="MEQ3361996.1"/>
    <property type="molecule type" value="Genomic_DNA"/>
</dbReference>
<dbReference type="SUPFAM" id="SSF47240">
    <property type="entry name" value="Ferritin-like"/>
    <property type="match status" value="1"/>
</dbReference>
<evidence type="ECO:0000313" key="4">
    <source>
        <dbReference type="Proteomes" id="UP001487305"/>
    </source>
</evidence>
<gene>
    <name evidence="3" type="ORF">AAA083_03280</name>
</gene>
<feature type="region of interest" description="Disordered" evidence="1">
    <location>
        <begin position="218"/>
        <end position="244"/>
    </location>
</feature>
<feature type="transmembrane region" description="Helical" evidence="2">
    <location>
        <begin position="6"/>
        <end position="25"/>
    </location>
</feature>
<sequence length="244" mass="26838">MDTMVLVVAAIAVCVVIEMIGFRAYKRHKAKKESQFTKEHLAEVYDDLQAARAFCLAARRQYKELAAYAREEGRLRDAAVLETMEEGEKSHLAEIESFRERLHAESIDPAIMQVAGSSLDDALRSFAKKIDEWATETCSDFSARARLRGYGDIARMYKRMQEVESLYAGICLDIAEGVDDGLNDLSRCPTCGTIVTGRRPAFCTICTQPGFEFVAVPPSADEGDASGKQEDLSAKTVGCASASE</sequence>
<evidence type="ECO:0000256" key="1">
    <source>
        <dbReference type="SAM" id="MobiDB-lite"/>
    </source>
</evidence>
<evidence type="ECO:0000256" key="2">
    <source>
        <dbReference type="SAM" id="Phobius"/>
    </source>
</evidence>
<keyword evidence="2" id="KW-0812">Transmembrane</keyword>
<accession>A0ABV1JA94</accession>
<evidence type="ECO:0008006" key="5">
    <source>
        <dbReference type="Google" id="ProtNLM"/>
    </source>
</evidence>
<keyword evidence="2" id="KW-1133">Transmembrane helix</keyword>
<name>A0ABV1JA94_9ACTN</name>
<protein>
    <recommendedName>
        <fullName evidence="5">Rubrerythrin diiron-binding domain-containing protein</fullName>
    </recommendedName>
</protein>
<dbReference type="Proteomes" id="UP001487305">
    <property type="component" value="Unassembled WGS sequence"/>
</dbReference>
<dbReference type="InterPro" id="IPR012347">
    <property type="entry name" value="Ferritin-like"/>
</dbReference>
<dbReference type="Gene3D" id="1.20.1260.10">
    <property type="match status" value="1"/>
</dbReference>
<dbReference type="InterPro" id="IPR009078">
    <property type="entry name" value="Ferritin-like_SF"/>
</dbReference>
<evidence type="ECO:0000313" key="3">
    <source>
        <dbReference type="EMBL" id="MEQ3361996.1"/>
    </source>
</evidence>
<keyword evidence="2" id="KW-0472">Membrane</keyword>
<reference evidence="3 4" key="1">
    <citation type="submission" date="2024-04" db="EMBL/GenBank/DDBJ databases">
        <title>Human intestinal bacterial collection.</title>
        <authorList>
            <person name="Pauvert C."/>
            <person name="Hitch T.C.A."/>
            <person name="Clavel T."/>
        </authorList>
    </citation>
    <scope>NUCLEOTIDE SEQUENCE [LARGE SCALE GENOMIC DNA]</scope>
    <source>
        <strain evidence="3 4">CLA-KB-H42</strain>
    </source>
</reference>
<keyword evidence="4" id="KW-1185">Reference proteome</keyword>
<organism evidence="3 4">
    <name type="scientific">Raoultibacter massiliensis</name>
    <dbReference type="NCBI Taxonomy" id="1852371"/>
    <lineage>
        <taxon>Bacteria</taxon>
        <taxon>Bacillati</taxon>
        <taxon>Actinomycetota</taxon>
        <taxon>Coriobacteriia</taxon>
        <taxon>Eggerthellales</taxon>
        <taxon>Eggerthellaceae</taxon>
        <taxon>Raoultibacter</taxon>
    </lineage>
</organism>
<comment type="caution">
    <text evidence="3">The sequence shown here is derived from an EMBL/GenBank/DDBJ whole genome shotgun (WGS) entry which is preliminary data.</text>
</comment>
<dbReference type="RefSeq" id="WP_349227147.1">
    <property type="nucleotide sequence ID" value="NZ_JBBNOP010000002.1"/>
</dbReference>
<proteinExistence type="predicted"/>